<keyword evidence="5" id="KW-0472">Membrane</keyword>
<feature type="domain" description="Fucosyltransferase C-terminal" evidence="6">
    <location>
        <begin position="237"/>
        <end position="376"/>
    </location>
</feature>
<comment type="subcellular location">
    <subcellularLocation>
        <location evidence="5">Golgi apparatus</location>
        <location evidence="5">Golgi stack membrane</location>
        <topology evidence="5">Single-pass type II membrane protein</topology>
    </subcellularLocation>
</comment>
<dbReference type="UniPathway" id="UPA00378"/>
<evidence type="ECO:0000313" key="7">
    <source>
        <dbReference type="EMBL" id="PIK37676.1"/>
    </source>
</evidence>
<dbReference type="Gene3D" id="3.40.50.11660">
    <property type="entry name" value="Glycosyl transferase family 10, C-terminal domain"/>
    <property type="match status" value="1"/>
</dbReference>
<keyword evidence="3 5" id="KW-0328">Glycosyltransferase</keyword>
<dbReference type="PANTHER" id="PTHR11929:SF145">
    <property type="entry name" value="ALPHA-(1,3)-FUCOSYLTRANSFERASE FUT-1"/>
    <property type="match status" value="1"/>
</dbReference>
<dbReference type="Pfam" id="PF00852">
    <property type="entry name" value="Glyco_transf_10"/>
    <property type="match status" value="1"/>
</dbReference>
<evidence type="ECO:0000256" key="5">
    <source>
        <dbReference type="RuleBase" id="RU003832"/>
    </source>
</evidence>
<reference evidence="7 8" key="1">
    <citation type="journal article" date="2017" name="PLoS Biol.">
        <title>The sea cucumber genome provides insights into morphological evolution and visceral regeneration.</title>
        <authorList>
            <person name="Zhang X."/>
            <person name="Sun L."/>
            <person name="Yuan J."/>
            <person name="Sun Y."/>
            <person name="Gao Y."/>
            <person name="Zhang L."/>
            <person name="Li S."/>
            <person name="Dai H."/>
            <person name="Hamel J.F."/>
            <person name="Liu C."/>
            <person name="Yu Y."/>
            <person name="Liu S."/>
            <person name="Lin W."/>
            <person name="Guo K."/>
            <person name="Jin S."/>
            <person name="Xu P."/>
            <person name="Storey K.B."/>
            <person name="Huan P."/>
            <person name="Zhang T."/>
            <person name="Zhou Y."/>
            <person name="Zhang J."/>
            <person name="Lin C."/>
            <person name="Li X."/>
            <person name="Xing L."/>
            <person name="Huo D."/>
            <person name="Sun M."/>
            <person name="Wang L."/>
            <person name="Mercier A."/>
            <person name="Li F."/>
            <person name="Yang H."/>
            <person name="Xiang J."/>
        </authorList>
    </citation>
    <scope>NUCLEOTIDE SEQUENCE [LARGE SCALE GENOMIC DNA]</scope>
    <source>
        <strain evidence="7">Shaxun</strain>
        <tissue evidence="7">Muscle</tissue>
    </source>
</reference>
<evidence type="ECO:0000313" key="8">
    <source>
        <dbReference type="Proteomes" id="UP000230750"/>
    </source>
</evidence>
<dbReference type="EC" id="2.4.1.-" evidence="5"/>
<keyword evidence="4 5" id="KW-0808">Transferase</keyword>
<dbReference type="PANTHER" id="PTHR11929">
    <property type="entry name" value="ALPHA- 1,3 -FUCOSYLTRANSFERASE"/>
    <property type="match status" value="1"/>
</dbReference>
<dbReference type="GO" id="GO:0032580">
    <property type="term" value="C:Golgi cisterna membrane"/>
    <property type="evidence" value="ECO:0007669"/>
    <property type="project" value="UniProtKB-SubCell"/>
</dbReference>
<dbReference type="GO" id="GO:0046920">
    <property type="term" value="F:alpha-(1-&gt;3)-fucosyltransferase activity"/>
    <property type="evidence" value="ECO:0007669"/>
    <property type="project" value="TreeGrafter"/>
</dbReference>
<keyword evidence="8" id="KW-1185">Reference proteome</keyword>
<dbReference type="OrthoDB" id="427096at2759"/>
<comment type="pathway">
    <text evidence="1">Protein modification; protein glycosylation.</text>
</comment>
<dbReference type="InterPro" id="IPR055270">
    <property type="entry name" value="Glyco_tran_10_C"/>
</dbReference>
<evidence type="ECO:0000256" key="1">
    <source>
        <dbReference type="ARBA" id="ARBA00004922"/>
    </source>
</evidence>
<comment type="caution">
    <text evidence="7">The sequence shown here is derived from an EMBL/GenBank/DDBJ whole genome shotgun (WGS) entry which is preliminary data.</text>
</comment>
<proteinExistence type="inferred from homology"/>
<evidence type="ECO:0000256" key="4">
    <source>
        <dbReference type="ARBA" id="ARBA00022679"/>
    </source>
</evidence>
<protein>
    <recommendedName>
        <fullName evidence="5">Fucosyltransferase</fullName>
        <ecNumber evidence="5">2.4.1.-</ecNumber>
    </recommendedName>
</protein>
<keyword evidence="5" id="KW-0333">Golgi apparatus</keyword>
<evidence type="ECO:0000256" key="2">
    <source>
        <dbReference type="ARBA" id="ARBA00008919"/>
    </source>
</evidence>
<dbReference type="AlphaFoldDB" id="A0A2G8JPH9"/>
<evidence type="ECO:0000256" key="3">
    <source>
        <dbReference type="ARBA" id="ARBA00022676"/>
    </source>
</evidence>
<gene>
    <name evidence="7" type="ORF">BSL78_25486</name>
</gene>
<evidence type="ECO:0000259" key="6">
    <source>
        <dbReference type="Pfam" id="PF00852"/>
    </source>
</evidence>
<comment type="similarity">
    <text evidence="2 5">Belongs to the glycosyltransferase 10 family.</text>
</comment>
<dbReference type="InterPro" id="IPR001503">
    <property type="entry name" value="Glyco_trans_10"/>
</dbReference>
<dbReference type="FunFam" id="3.40.50.11660:FF:000004">
    <property type="entry name" value="Glycoprotein 3-alpha-L-fucosyltransferase A"/>
    <property type="match status" value="1"/>
</dbReference>
<keyword evidence="5" id="KW-0812">Transmembrane</keyword>
<dbReference type="InterPro" id="IPR038577">
    <property type="entry name" value="GT10-like_C_sf"/>
</dbReference>
<sequence length="458" mass="53617">MTFLEPSYYVQPIGYKRQTQHLVIASDQRRLHQLNGTKYQEAVGSIGEGLQADNSSSRILRTSEEITYSDKTVVEVIRNIYGVHNNHSHSTTIRVGFFEGFRNFWTYSLIFKPPPSPRTCECGAFRADVRLEKNPAKTGQFELLFIPQDVGFIHLTNRVWNTILSSASSSQKRIYATFEGANKLKLLTLDPPFREKVFHWSWTHHSQSDFPMPYGFYLANKTARPTGEKMRGKNWSENKTALVAWMSTWAVTSWQREKFAKDLRRYLPLNFFGQKYRKCRRNSKECEQTIRKYKFYLALENSCCSEYITEKFWRTLAWDIVPVVFGAPRKDYERLAPPNSFIHADDFDSIEDLANYIKFLDKNDDEYNKYFRWKEDGGEVIINYPRLENKPVDHHIPPANFFYSCSAVCRVGKRYLDEDTNSDVGLNSSQNSFFDPNVNWWCGSCTQCGNHQWIRTYN</sequence>
<dbReference type="EMBL" id="MRZV01001469">
    <property type="protein sequence ID" value="PIK37676.1"/>
    <property type="molecule type" value="Genomic_DNA"/>
</dbReference>
<dbReference type="SUPFAM" id="SSF53756">
    <property type="entry name" value="UDP-Glycosyltransferase/glycogen phosphorylase"/>
    <property type="match status" value="1"/>
</dbReference>
<organism evidence="7 8">
    <name type="scientific">Stichopus japonicus</name>
    <name type="common">Sea cucumber</name>
    <dbReference type="NCBI Taxonomy" id="307972"/>
    <lineage>
        <taxon>Eukaryota</taxon>
        <taxon>Metazoa</taxon>
        <taxon>Echinodermata</taxon>
        <taxon>Eleutherozoa</taxon>
        <taxon>Echinozoa</taxon>
        <taxon>Holothuroidea</taxon>
        <taxon>Aspidochirotacea</taxon>
        <taxon>Aspidochirotida</taxon>
        <taxon>Stichopodidae</taxon>
        <taxon>Apostichopus</taxon>
    </lineage>
</organism>
<dbReference type="Proteomes" id="UP000230750">
    <property type="component" value="Unassembled WGS sequence"/>
</dbReference>
<name>A0A2G8JPH9_STIJA</name>
<accession>A0A2G8JPH9</accession>